<evidence type="ECO:0000259" key="2">
    <source>
        <dbReference type="Pfam" id="PF07883"/>
    </source>
</evidence>
<dbReference type="EMBL" id="PNCK01000025">
    <property type="protein sequence ID" value="TMP43986.1"/>
    <property type="molecule type" value="Genomic_DNA"/>
</dbReference>
<dbReference type="AlphaFoldDB" id="A0A5S3XPX4"/>
<dbReference type="OrthoDB" id="285029at2"/>
<sequence>MMSMNKQNTQHSQQRIGTRFASFVEKHPIWQNPLLQGCANNELEIDDYGFVISQHFYYSRGFTRLLSALMMQCDNDFYRVELSHNLWEEAGEEEQENCHSNLLRRMITETFGLENPDQTQFRDYTVQYFNECLNYLKNCDLVRAAAFLGWGTEGVVPRIYSYLFNGLVAKGVPEDELLYLSLHMECDDEHSEVIEAIALDACGGDTESHWLAIEEAIDHSLTLRDRYFKKLYEELQSQPLNTLVGQVTKAQPYADLTQLSGLYTHVDSQSGVPLYKNSNDQRVSFEVTRFNVASEVIDPRLLEIPVGKRNEKHRHAHESIFYVLSGEGVVHVGDKEITVKPGDLAYVPRWYDHYTANTGNALLKILALTDYGLTRCFANNTERSYRQQPSNVAV</sequence>
<keyword evidence="1" id="KW-0560">Oxidoreductase</keyword>
<dbReference type="Pfam" id="PF14518">
    <property type="entry name" value="Haem_oxygenas_2"/>
    <property type="match status" value="1"/>
</dbReference>
<evidence type="ECO:0000256" key="1">
    <source>
        <dbReference type="ARBA" id="ARBA00023002"/>
    </source>
</evidence>
<evidence type="ECO:0000313" key="6">
    <source>
        <dbReference type="Proteomes" id="UP000307706"/>
    </source>
</evidence>
<dbReference type="InterPro" id="IPR016084">
    <property type="entry name" value="Haem_Oase-like_multi-hlx"/>
</dbReference>
<feature type="domain" description="Cupin type-2" evidence="2">
    <location>
        <begin position="301"/>
        <end position="367"/>
    </location>
</feature>
<dbReference type="EMBL" id="PNCL01000046">
    <property type="protein sequence ID" value="TMP59424.1"/>
    <property type="molecule type" value="Genomic_DNA"/>
</dbReference>
<dbReference type="SUPFAM" id="SSF48613">
    <property type="entry name" value="Heme oxygenase-like"/>
    <property type="match status" value="1"/>
</dbReference>
<dbReference type="PANTHER" id="PTHR40279:SF3">
    <property type="entry name" value="4-AMINOBENZOATE SYNTHASE"/>
    <property type="match status" value="1"/>
</dbReference>
<dbReference type="InterPro" id="IPR039068">
    <property type="entry name" value="PqqC-like"/>
</dbReference>
<keyword evidence="5" id="KW-1185">Reference proteome</keyword>
<evidence type="ECO:0000313" key="5">
    <source>
        <dbReference type="Proteomes" id="UP000305730"/>
    </source>
</evidence>
<protein>
    <recommendedName>
        <fullName evidence="2">Cupin type-2 domain-containing protein</fullName>
    </recommendedName>
</protein>
<evidence type="ECO:0000313" key="4">
    <source>
        <dbReference type="EMBL" id="TMP59424.1"/>
    </source>
</evidence>
<dbReference type="SMART" id="SM01236">
    <property type="entry name" value="Haem_oxygenase_2"/>
    <property type="match status" value="1"/>
</dbReference>
<dbReference type="Pfam" id="PF07883">
    <property type="entry name" value="Cupin_2"/>
    <property type="match status" value="1"/>
</dbReference>
<dbReference type="PANTHER" id="PTHR40279">
    <property type="entry name" value="PQQC-LIKE PROTEIN"/>
    <property type="match status" value="1"/>
</dbReference>
<dbReference type="Proteomes" id="UP000307706">
    <property type="component" value="Unassembled WGS sequence"/>
</dbReference>
<dbReference type="SUPFAM" id="SSF51182">
    <property type="entry name" value="RmlC-like cupins"/>
    <property type="match status" value="1"/>
</dbReference>
<name>A0A5S3XPX4_9GAMM</name>
<reference evidence="4 6" key="1">
    <citation type="submission" date="2017-12" db="EMBL/GenBank/DDBJ databases">
        <authorList>
            <person name="Paulsen S."/>
            <person name="Gram L.K."/>
        </authorList>
    </citation>
    <scope>NUCLEOTIDE SEQUENCE [LARGE SCALE GENOMIC DNA]</scope>
    <source>
        <strain evidence="4 6">S2231</strain>
        <strain evidence="3">S2233</strain>
    </source>
</reference>
<organism evidence="4 6">
    <name type="scientific">Pseudoalteromonas citrea</name>
    <dbReference type="NCBI Taxonomy" id="43655"/>
    <lineage>
        <taxon>Bacteria</taxon>
        <taxon>Pseudomonadati</taxon>
        <taxon>Pseudomonadota</taxon>
        <taxon>Gammaproteobacteria</taxon>
        <taxon>Alteromonadales</taxon>
        <taxon>Pseudoalteromonadaceae</taxon>
        <taxon>Pseudoalteromonas</taxon>
    </lineage>
</organism>
<dbReference type="InterPro" id="IPR014710">
    <property type="entry name" value="RmlC-like_jellyroll"/>
</dbReference>
<reference evidence="4" key="3">
    <citation type="submission" date="2019-09" db="EMBL/GenBank/DDBJ databases">
        <title>Co-occurence of chitin degradation, pigmentation and bioactivity in marine Pseudoalteromonas.</title>
        <authorList>
            <person name="Sonnenschein E.C."/>
            <person name="Bech P.K."/>
        </authorList>
    </citation>
    <scope>NUCLEOTIDE SEQUENCE</scope>
    <source>
        <strain evidence="4">S2231</strain>
        <strain evidence="5">S2233</strain>
    </source>
</reference>
<evidence type="ECO:0000313" key="3">
    <source>
        <dbReference type="EMBL" id="TMP43986.1"/>
    </source>
</evidence>
<dbReference type="InterPro" id="IPR011051">
    <property type="entry name" value="RmlC_Cupin_sf"/>
</dbReference>
<proteinExistence type="predicted"/>
<dbReference type="GO" id="GO:0016491">
    <property type="term" value="F:oxidoreductase activity"/>
    <property type="evidence" value="ECO:0007669"/>
    <property type="project" value="UniProtKB-KW"/>
</dbReference>
<dbReference type="Gene3D" id="1.20.910.10">
    <property type="entry name" value="Heme oxygenase-like"/>
    <property type="match status" value="1"/>
</dbReference>
<dbReference type="InterPro" id="IPR013096">
    <property type="entry name" value="Cupin_2"/>
</dbReference>
<dbReference type="Proteomes" id="UP000305730">
    <property type="component" value="Unassembled WGS sequence"/>
</dbReference>
<dbReference type="Gene3D" id="2.60.120.10">
    <property type="entry name" value="Jelly Rolls"/>
    <property type="match status" value="1"/>
</dbReference>
<accession>A0A5S3XPX4</accession>
<comment type="caution">
    <text evidence="4">The sequence shown here is derived from an EMBL/GenBank/DDBJ whole genome shotgun (WGS) entry which is preliminary data.</text>
</comment>
<reference evidence="6" key="2">
    <citation type="submission" date="2019-06" db="EMBL/GenBank/DDBJ databases">
        <title>Co-occurence of chitin degradation, pigmentation and bioactivity in marine Pseudoalteromonas.</title>
        <authorList>
            <person name="Sonnenschein E.C."/>
            <person name="Bech P.K."/>
        </authorList>
    </citation>
    <scope>NUCLEOTIDE SEQUENCE [LARGE SCALE GENOMIC DNA]</scope>
    <source>
        <strain evidence="6">S2231</strain>
        <strain evidence="3">S2233</strain>
    </source>
</reference>
<gene>
    <name evidence="4" type="ORF">CWB96_09465</name>
    <name evidence="3" type="ORF">CWB97_07350</name>
</gene>